<keyword evidence="2" id="KW-1185">Reference proteome</keyword>
<accession>A0AAD8ABT0</accession>
<reference evidence="1" key="2">
    <citation type="submission" date="2023-05" db="EMBL/GenBank/DDBJ databases">
        <authorList>
            <person name="Fouks B."/>
        </authorList>
    </citation>
    <scope>NUCLEOTIDE SEQUENCE</scope>
    <source>
        <strain evidence="1">Stay&amp;Tobe</strain>
        <tissue evidence="1">Testes</tissue>
    </source>
</reference>
<protein>
    <submittedName>
        <fullName evidence="1">Uncharacterized protein</fullName>
    </submittedName>
</protein>
<feature type="non-terminal residue" evidence="1">
    <location>
        <position position="65"/>
    </location>
</feature>
<dbReference type="Proteomes" id="UP001233999">
    <property type="component" value="Unassembled WGS sequence"/>
</dbReference>
<feature type="non-terminal residue" evidence="1">
    <location>
        <position position="1"/>
    </location>
</feature>
<organism evidence="1 2">
    <name type="scientific">Diploptera punctata</name>
    <name type="common">Pacific beetle cockroach</name>
    <dbReference type="NCBI Taxonomy" id="6984"/>
    <lineage>
        <taxon>Eukaryota</taxon>
        <taxon>Metazoa</taxon>
        <taxon>Ecdysozoa</taxon>
        <taxon>Arthropoda</taxon>
        <taxon>Hexapoda</taxon>
        <taxon>Insecta</taxon>
        <taxon>Pterygota</taxon>
        <taxon>Neoptera</taxon>
        <taxon>Polyneoptera</taxon>
        <taxon>Dictyoptera</taxon>
        <taxon>Blattodea</taxon>
        <taxon>Blaberoidea</taxon>
        <taxon>Blaberidae</taxon>
        <taxon>Diplopterinae</taxon>
        <taxon>Diploptera</taxon>
    </lineage>
</organism>
<sequence length="65" mass="7262">YSSLLSSSILFFFSHVSKITIVLFVEMFVNNEVTSNETNLSEGSISIFSNFSINCVANTTFEIKI</sequence>
<comment type="caution">
    <text evidence="1">The sequence shown here is derived from an EMBL/GenBank/DDBJ whole genome shotgun (WGS) entry which is preliminary data.</text>
</comment>
<dbReference type="EMBL" id="JASPKZ010002169">
    <property type="protein sequence ID" value="KAJ9596180.1"/>
    <property type="molecule type" value="Genomic_DNA"/>
</dbReference>
<evidence type="ECO:0000313" key="2">
    <source>
        <dbReference type="Proteomes" id="UP001233999"/>
    </source>
</evidence>
<evidence type="ECO:0000313" key="1">
    <source>
        <dbReference type="EMBL" id="KAJ9596180.1"/>
    </source>
</evidence>
<proteinExistence type="predicted"/>
<reference evidence="1" key="1">
    <citation type="journal article" date="2023" name="IScience">
        <title>Live-bearing cockroach genome reveals convergent evolutionary mechanisms linked to viviparity in insects and beyond.</title>
        <authorList>
            <person name="Fouks B."/>
            <person name="Harrison M.C."/>
            <person name="Mikhailova A.A."/>
            <person name="Marchal E."/>
            <person name="English S."/>
            <person name="Carruthers M."/>
            <person name="Jennings E.C."/>
            <person name="Chiamaka E.L."/>
            <person name="Frigard R.A."/>
            <person name="Pippel M."/>
            <person name="Attardo G.M."/>
            <person name="Benoit J.B."/>
            <person name="Bornberg-Bauer E."/>
            <person name="Tobe S.S."/>
        </authorList>
    </citation>
    <scope>NUCLEOTIDE SEQUENCE</scope>
    <source>
        <strain evidence="1">Stay&amp;Tobe</strain>
    </source>
</reference>
<gene>
    <name evidence="1" type="ORF">L9F63_027195</name>
</gene>
<name>A0AAD8ABT0_DIPPU</name>
<dbReference type="AlphaFoldDB" id="A0AAD8ABT0"/>